<keyword evidence="4 10" id="KW-0547">Nucleotide-binding</keyword>
<dbReference type="PANTHER" id="PTHR30195:SF15">
    <property type="entry name" value="TYPE I RESTRICTION ENZYME HINDI ENDONUCLEASE SUBUNIT"/>
    <property type="match status" value="1"/>
</dbReference>
<dbReference type="SUPFAM" id="SSF52540">
    <property type="entry name" value="P-loop containing nucleoside triphosphate hydrolases"/>
    <property type="match status" value="2"/>
</dbReference>
<evidence type="ECO:0000259" key="11">
    <source>
        <dbReference type="PROSITE" id="PS51192"/>
    </source>
</evidence>
<evidence type="ECO:0000256" key="2">
    <source>
        <dbReference type="ARBA" id="ARBA00008598"/>
    </source>
</evidence>
<dbReference type="InterPro" id="IPR027417">
    <property type="entry name" value="P-loop_NTPase"/>
</dbReference>
<keyword evidence="13" id="KW-1185">Reference proteome</keyword>
<proteinExistence type="inferred from homology"/>
<sequence length="1073" mass="121966">MRVGYCESEYEAATLNLLEAEGWLCSRGDELHRKYSDTILEEDLNAFLCRRYPDFTGEERSRVVFNLRNTGGNTDYLALRSVGQLCLNGFVFDRDDASLPSRQVDYIDFERPDQNIFRAVSQLTVRELGAERRPDVLLYVNGIPLCIIELKNPAQRQASISSAWEQIHIRYKRDIPSLMKFCLLSVISDGGSTRLGTTCAPFEHYYAWKKVENEENAASGLGELQSLVKGALAPGRLLVIVRDFVYFPDVQEGQQQELEIVCRYPQFFAVRKLYASILTHLRSKGGDGKGGTYFGATGCGKTLTMLFLARRLIKRTSLAPTILIIVDREDLETQAGKLFEASTDFLGDESIRAFESREDLKNELRARQSGGVFVTTVQKFCETTGMLSRRGNIICFSDEAHRTQLNLGERLEIKDGRKGEKAGAFVKLGFAQYLHDALPNATFVGFTGTPIEDTVHVFGPVVDKYTMQQAVADAITVPLKYEARLARIVLNSEKAKEIEAYYAECEEEGADAEKVEKSRRAMSRLDVILADDDRLERMAGDIVSHYESYAAEHAGTVSKAMIVSSSRPIAYRLLQKLKALRPEWFAPKRAADESAFNTPELKAELEGYQSLPMVNMVATRGINDPKEMFDLLGDKAHRQMLDREFKKPLSNFRIAVVVDMWITGFDVPCLAVLYNDKPLQRHTLIQTISRVNRKYPGKEYGLIVDYIGIRENMQRALKQFGGNEELPADIEVTYAVFANELQILKELLHGFAAGDFFAGDPMARLLTLQKASEFVLSQPPQGETSFQTVFKGHVRRLRSAYGILQPAGRLSREESAWAQFFMAVLELNDKTSSSGESLETMNHVVENMVSEALQCTGIETVLNAEGEEELFSDKFTDELSKIKLPHTKFQLLVKSLKKAIREYGRTNQLKAQRFDERLQKVVDQYNARDKLVFANEVASQTVNSIQEVVRKRLNDLTEEVLSLFRQLRKDREEFKRLGITFEEKAFYDILVDQREAHGFEYPDERCLTLARKIKELIDNSAVYADWLNNDNLKADLQAELTILLYQEGYPPEWDEEVFSRVMEQVRNFKTYNN</sequence>
<dbReference type="Proteomes" id="UP000469462">
    <property type="component" value="Unassembled WGS sequence"/>
</dbReference>
<dbReference type="InterPro" id="IPR040980">
    <property type="entry name" value="SWI2_SNF2"/>
</dbReference>
<keyword evidence="3" id="KW-0540">Nuclease</keyword>
<gene>
    <name evidence="12" type="ORF">GBM96_08925</name>
</gene>
<evidence type="ECO:0000256" key="4">
    <source>
        <dbReference type="ARBA" id="ARBA00022741"/>
    </source>
</evidence>
<dbReference type="InterPro" id="IPR021810">
    <property type="entry name" value="T1RH-like_C"/>
</dbReference>
<evidence type="ECO:0000256" key="9">
    <source>
        <dbReference type="ARBA" id="ARBA00023125"/>
    </source>
</evidence>
<accession>A0AAI9WMI1</accession>
<dbReference type="Pfam" id="PF11867">
    <property type="entry name" value="T1RH-like_C"/>
    <property type="match status" value="1"/>
</dbReference>
<evidence type="ECO:0000256" key="8">
    <source>
        <dbReference type="ARBA" id="ARBA00022840"/>
    </source>
</evidence>
<dbReference type="Gene3D" id="3.90.1570.50">
    <property type="match status" value="1"/>
</dbReference>
<dbReference type="Pfam" id="PF04313">
    <property type="entry name" value="HSDR_N"/>
    <property type="match status" value="1"/>
</dbReference>
<comment type="caution">
    <text evidence="12">The sequence shown here is derived from an EMBL/GenBank/DDBJ whole genome shotgun (WGS) entry which is preliminary data.</text>
</comment>
<dbReference type="EC" id="3.1.21.3" evidence="10"/>
<keyword evidence="8 10" id="KW-0067">ATP-binding</keyword>
<dbReference type="InterPro" id="IPR051268">
    <property type="entry name" value="Type-I_R_enzyme_R_subunit"/>
</dbReference>
<dbReference type="AlphaFoldDB" id="A0AAI9WMI1"/>
<dbReference type="EMBL" id="WEHW01000038">
    <property type="protein sequence ID" value="KAB7650452.1"/>
    <property type="molecule type" value="Genomic_DNA"/>
</dbReference>
<organism evidence="12 13">
    <name type="scientific">Sutterella seckii</name>
    <dbReference type="NCBI Taxonomy" id="1944635"/>
    <lineage>
        <taxon>Bacteria</taxon>
        <taxon>Pseudomonadati</taxon>
        <taxon>Pseudomonadota</taxon>
        <taxon>Betaproteobacteria</taxon>
        <taxon>Burkholderiales</taxon>
        <taxon>Sutterellaceae</taxon>
        <taxon>Sutterella</taxon>
    </lineage>
</organism>
<name>A0AAI9WMI1_9BURK</name>
<comment type="catalytic activity">
    <reaction evidence="1 10">
        <text>Endonucleolytic cleavage of DNA to give random double-stranded fragments with terminal 5'-phosphates, ATP is simultaneously hydrolyzed.</text>
        <dbReference type="EC" id="3.1.21.3"/>
    </reaction>
</comment>
<dbReference type="Pfam" id="PF18766">
    <property type="entry name" value="SWI2_SNF2"/>
    <property type="match status" value="1"/>
</dbReference>
<dbReference type="GO" id="GO:0003677">
    <property type="term" value="F:DNA binding"/>
    <property type="evidence" value="ECO:0007669"/>
    <property type="project" value="UniProtKB-KW"/>
</dbReference>
<dbReference type="GO" id="GO:0009307">
    <property type="term" value="P:DNA restriction-modification system"/>
    <property type="evidence" value="ECO:0007669"/>
    <property type="project" value="UniProtKB-KW"/>
</dbReference>
<dbReference type="SMART" id="SM00487">
    <property type="entry name" value="DEXDc"/>
    <property type="match status" value="1"/>
</dbReference>
<dbReference type="PROSITE" id="PS51192">
    <property type="entry name" value="HELICASE_ATP_BIND_1"/>
    <property type="match status" value="1"/>
</dbReference>
<evidence type="ECO:0000313" key="12">
    <source>
        <dbReference type="EMBL" id="KAB7650452.1"/>
    </source>
</evidence>
<comment type="subunit">
    <text evidence="10">The type I restriction/modification system is composed of three polypeptides R, M and S.</text>
</comment>
<dbReference type="InterPro" id="IPR014001">
    <property type="entry name" value="Helicase_ATP-bd"/>
</dbReference>
<evidence type="ECO:0000313" key="13">
    <source>
        <dbReference type="Proteomes" id="UP000469462"/>
    </source>
</evidence>
<dbReference type="RefSeq" id="WP_152157089.1">
    <property type="nucleotide sequence ID" value="NZ_WEHW01000038.1"/>
</dbReference>
<keyword evidence="9 10" id="KW-0238">DNA-binding</keyword>
<evidence type="ECO:0000256" key="10">
    <source>
        <dbReference type="RuleBase" id="RU364115"/>
    </source>
</evidence>
<dbReference type="NCBIfam" id="TIGR00348">
    <property type="entry name" value="hsdR"/>
    <property type="match status" value="1"/>
</dbReference>
<dbReference type="CDD" id="cd18800">
    <property type="entry name" value="SF2_C_EcoR124I-like"/>
    <property type="match status" value="1"/>
</dbReference>
<protein>
    <recommendedName>
        <fullName evidence="10">Type I restriction enzyme endonuclease subunit</fullName>
        <shortName evidence="10">R protein</shortName>
        <ecNumber evidence="10">3.1.21.3</ecNumber>
    </recommendedName>
</protein>
<dbReference type="InterPro" id="IPR007409">
    <property type="entry name" value="Restrct_endonuc_type1_HsdR_N"/>
</dbReference>
<feature type="domain" description="Helicase ATP-binding" evidence="11">
    <location>
        <begin position="282"/>
        <end position="468"/>
    </location>
</feature>
<evidence type="ECO:0000256" key="5">
    <source>
        <dbReference type="ARBA" id="ARBA00022747"/>
    </source>
</evidence>
<dbReference type="PANTHER" id="PTHR30195">
    <property type="entry name" value="TYPE I SITE-SPECIFIC DEOXYRIBONUCLEASE PROTEIN SUBUNIT M AND R"/>
    <property type="match status" value="1"/>
</dbReference>
<keyword evidence="5 10" id="KW-0680">Restriction system</keyword>
<dbReference type="InterPro" id="IPR004473">
    <property type="entry name" value="Restrct_endonuc_typeI_HsdR"/>
</dbReference>
<comment type="similarity">
    <text evidence="2 10">Belongs to the HsdR family.</text>
</comment>
<keyword evidence="7 10" id="KW-0378">Hydrolase</keyword>
<evidence type="ECO:0000256" key="7">
    <source>
        <dbReference type="ARBA" id="ARBA00022801"/>
    </source>
</evidence>
<evidence type="ECO:0000256" key="1">
    <source>
        <dbReference type="ARBA" id="ARBA00000851"/>
    </source>
</evidence>
<reference evidence="12 13" key="1">
    <citation type="submission" date="2019-10" db="EMBL/GenBank/DDBJ databases">
        <title>Genome diversity of Sutterella seckii.</title>
        <authorList>
            <person name="Chaplin A.V."/>
            <person name="Sokolova S.R."/>
            <person name="Mosin K.A."/>
            <person name="Ivanova E.L."/>
            <person name="Kochetkova T.O."/>
            <person name="Goltsov A.Y."/>
            <person name="Trofimov D.Y."/>
            <person name="Efimov B.A."/>
        </authorList>
    </citation>
    <scope>NUCLEOTIDE SEQUENCE [LARGE SCALE GENOMIC DNA]</scope>
    <source>
        <strain evidence="12 13">ASD3426</strain>
    </source>
</reference>
<keyword evidence="6 12" id="KW-0255">Endonuclease</keyword>
<dbReference type="InterPro" id="IPR055180">
    <property type="entry name" value="HsdR_RecA-like_helicase_dom_2"/>
</dbReference>
<dbReference type="Pfam" id="PF22679">
    <property type="entry name" value="T1R_D3-like"/>
    <property type="match status" value="1"/>
</dbReference>
<dbReference type="Gene3D" id="3.40.50.300">
    <property type="entry name" value="P-loop containing nucleotide triphosphate hydrolases"/>
    <property type="match status" value="2"/>
</dbReference>
<dbReference type="GO" id="GO:0005524">
    <property type="term" value="F:ATP binding"/>
    <property type="evidence" value="ECO:0007669"/>
    <property type="project" value="UniProtKB-KW"/>
</dbReference>
<evidence type="ECO:0000256" key="6">
    <source>
        <dbReference type="ARBA" id="ARBA00022759"/>
    </source>
</evidence>
<dbReference type="GO" id="GO:0009035">
    <property type="term" value="F:type I site-specific deoxyribonuclease activity"/>
    <property type="evidence" value="ECO:0007669"/>
    <property type="project" value="UniProtKB-EC"/>
</dbReference>
<comment type="function">
    <text evidence="10">Subunit R is required for both nuclease and ATPase activities, but not for modification.</text>
</comment>
<dbReference type="CDD" id="cd22332">
    <property type="entry name" value="HsdR_N"/>
    <property type="match status" value="1"/>
</dbReference>
<evidence type="ECO:0000256" key="3">
    <source>
        <dbReference type="ARBA" id="ARBA00022722"/>
    </source>
</evidence>